<dbReference type="AlphaFoldDB" id="A0A1J1ILH0"/>
<dbReference type="Pfam" id="PF00270">
    <property type="entry name" value="DEAD"/>
    <property type="match status" value="1"/>
</dbReference>
<dbReference type="EC" id="3.6.4.13" evidence="1"/>
<dbReference type="InterPro" id="IPR014001">
    <property type="entry name" value="Helicase_ATP-bd"/>
</dbReference>
<feature type="short sequence motif" description="Q motif" evidence="6">
    <location>
        <begin position="93"/>
        <end position="122"/>
    </location>
</feature>
<keyword evidence="11" id="KW-1185">Reference proteome</keyword>
<dbReference type="CDD" id="cd18787">
    <property type="entry name" value="SF2_C_DEAD"/>
    <property type="match status" value="1"/>
</dbReference>
<dbReference type="PROSITE" id="PS51195">
    <property type="entry name" value="Q_MOTIF"/>
    <property type="match status" value="1"/>
</dbReference>
<dbReference type="InterPro" id="IPR027417">
    <property type="entry name" value="P-loop_NTPase"/>
</dbReference>
<dbReference type="SMART" id="SM00490">
    <property type="entry name" value="HELICc"/>
    <property type="match status" value="1"/>
</dbReference>
<dbReference type="Pfam" id="PF00271">
    <property type="entry name" value="Helicase_C"/>
    <property type="match status" value="1"/>
</dbReference>
<dbReference type="SUPFAM" id="SSF52540">
    <property type="entry name" value="P-loop containing nucleoside triphosphate hydrolases"/>
    <property type="match status" value="1"/>
</dbReference>
<feature type="domain" description="DEAD-box RNA helicase Q" evidence="9">
    <location>
        <begin position="93"/>
        <end position="122"/>
    </location>
</feature>
<reference evidence="10 11" key="1">
    <citation type="submission" date="2015-04" db="EMBL/GenBank/DDBJ databases">
        <authorList>
            <person name="Syromyatnikov M.Y."/>
            <person name="Popov V.N."/>
        </authorList>
    </citation>
    <scope>NUCLEOTIDE SEQUENCE [LARGE SCALE GENOMIC DNA]</scope>
</reference>
<evidence type="ECO:0000256" key="3">
    <source>
        <dbReference type="ARBA" id="ARBA00022801"/>
    </source>
</evidence>
<evidence type="ECO:0000313" key="11">
    <source>
        <dbReference type="Proteomes" id="UP000183832"/>
    </source>
</evidence>
<dbReference type="Gene3D" id="3.40.50.300">
    <property type="entry name" value="P-loop containing nucleotide triphosphate hydrolases"/>
    <property type="match status" value="2"/>
</dbReference>
<name>A0A1J1ILH0_9DIPT</name>
<accession>A0A1J1ILH0</accession>
<dbReference type="GO" id="GO:0003724">
    <property type="term" value="F:RNA helicase activity"/>
    <property type="evidence" value="ECO:0007669"/>
    <property type="project" value="UniProtKB-EC"/>
</dbReference>
<evidence type="ECO:0000256" key="4">
    <source>
        <dbReference type="ARBA" id="ARBA00022806"/>
    </source>
</evidence>
<evidence type="ECO:0000256" key="6">
    <source>
        <dbReference type="PROSITE-ProRule" id="PRU00552"/>
    </source>
</evidence>
<dbReference type="GO" id="GO:0005524">
    <property type="term" value="F:ATP binding"/>
    <property type="evidence" value="ECO:0007669"/>
    <property type="project" value="UniProtKB-KW"/>
</dbReference>
<evidence type="ECO:0000313" key="10">
    <source>
        <dbReference type="EMBL" id="CRL00412.1"/>
    </source>
</evidence>
<keyword evidence="4" id="KW-0347">Helicase</keyword>
<gene>
    <name evidence="10" type="ORF">CLUMA_CG013679</name>
</gene>
<dbReference type="InterPro" id="IPR001650">
    <property type="entry name" value="Helicase_C-like"/>
</dbReference>
<sequence length="510" mass="58428">MYRRTGIIQTFLRRQSTNAATLPANKKSLIPLITCKNTEFNLMYDVDNKKTNLPHVSKIVLASKGWQHYKAKGDHFIIHPIKDIIETNLKDSTDFENLNLNETLLKNLREKHDIRKATKLQQEAIAEIRNKNNVLIAAETGCGKTHAYLLPIIEQIIEQKSNEKESRQFNTPLVLILTPGRELAEQIGKFAKELSTGLNLNVKIIIGGNTKQKMFNPSFEDIDILVGSIGAISKLTTTGIVRMNKVKHVVLDEADTLLEDSFNEKLVYFLRRFSFHIDTQMILASATMPTNTDDVFRDVLDTDNMKKVVSSDLHKILPYVTQKFMRMNKSDRPENLLRIIKSEVLKKRPVIVFSNKSNTCDYVSLFLNSNGIETFNLNGDMLMKIRTGRFEQFQNGEINVLSTTDCIGRGLNTVRARHIINFDFPLYMSDYIHRCGRIGRFGSSVNCRITNFISSLRELDLVRKIEMSARTNTELENVNANIRQIINSKIEREISKLERMSLKELKESKN</sequence>
<dbReference type="EMBL" id="CVRI01000054">
    <property type="protein sequence ID" value="CRL00412.1"/>
    <property type="molecule type" value="Genomic_DNA"/>
</dbReference>
<dbReference type="Proteomes" id="UP000183832">
    <property type="component" value="Unassembled WGS sequence"/>
</dbReference>
<dbReference type="SMART" id="SM00487">
    <property type="entry name" value="DEXDc"/>
    <property type="match status" value="1"/>
</dbReference>
<dbReference type="InterPro" id="IPR014014">
    <property type="entry name" value="RNA_helicase_DEAD_Q_motif"/>
</dbReference>
<evidence type="ECO:0000259" key="7">
    <source>
        <dbReference type="PROSITE" id="PS51192"/>
    </source>
</evidence>
<organism evidence="10 11">
    <name type="scientific">Clunio marinus</name>
    <dbReference type="NCBI Taxonomy" id="568069"/>
    <lineage>
        <taxon>Eukaryota</taxon>
        <taxon>Metazoa</taxon>
        <taxon>Ecdysozoa</taxon>
        <taxon>Arthropoda</taxon>
        <taxon>Hexapoda</taxon>
        <taxon>Insecta</taxon>
        <taxon>Pterygota</taxon>
        <taxon>Neoptera</taxon>
        <taxon>Endopterygota</taxon>
        <taxon>Diptera</taxon>
        <taxon>Nematocera</taxon>
        <taxon>Chironomoidea</taxon>
        <taxon>Chironomidae</taxon>
        <taxon>Clunio</taxon>
    </lineage>
</organism>
<evidence type="ECO:0000256" key="2">
    <source>
        <dbReference type="ARBA" id="ARBA00022741"/>
    </source>
</evidence>
<keyword evidence="3" id="KW-0378">Hydrolase</keyword>
<dbReference type="STRING" id="568069.A0A1J1ILH0"/>
<evidence type="ECO:0000256" key="5">
    <source>
        <dbReference type="ARBA" id="ARBA00022840"/>
    </source>
</evidence>
<feature type="domain" description="Helicase C-terminal" evidence="8">
    <location>
        <begin position="332"/>
        <end position="486"/>
    </location>
</feature>
<dbReference type="GO" id="GO:0003676">
    <property type="term" value="F:nucleic acid binding"/>
    <property type="evidence" value="ECO:0007669"/>
    <property type="project" value="InterPro"/>
</dbReference>
<proteinExistence type="predicted"/>
<evidence type="ECO:0000259" key="8">
    <source>
        <dbReference type="PROSITE" id="PS51194"/>
    </source>
</evidence>
<keyword evidence="2" id="KW-0547">Nucleotide-binding</keyword>
<keyword evidence="5" id="KW-0067">ATP-binding</keyword>
<evidence type="ECO:0000256" key="1">
    <source>
        <dbReference type="ARBA" id="ARBA00012552"/>
    </source>
</evidence>
<dbReference type="PANTHER" id="PTHR47960">
    <property type="entry name" value="DEAD-BOX ATP-DEPENDENT RNA HELICASE 50"/>
    <property type="match status" value="1"/>
</dbReference>
<dbReference type="InterPro" id="IPR011545">
    <property type="entry name" value="DEAD/DEAH_box_helicase_dom"/>
</dbReference>
<evidence type="ECO:0000259" key="9">
    <source>
        <dbReference type="PROSITE" id="PS51195"/>
    </source>
</evidence>
<dbReference type="PROSITE" id="PS51194">
    <property type="entry name" value="HELICASE_CTER"/>
    <property type="match status" value="1"/>
</dbReference>
<dbReference type="OrthoDB" id="10256233at2759"/>
<dbReference type="PROSITE" id="PS51192">
    <property type="entry name" value="HELICASE_ATP_BIND_1"/>
    <property type="match status" value="1"/>
</dbReference>
<protein>
    <recommendedName>
        <fullName evidence="1">RNA helicase</fullName>
        <ecNumber evidence="1">3.6.4.13</ecNumber>
    </recommendedName>
</protein>
<feature type="domain" description="Helicase ATP-binding" evidence="7">
    <location>
        <begin position="125"/>
        <end position="306"/>
    </location>
</feature>
<dbReference type="GO" id="GO:0016787">
    <property type="term" value="F:hydrolase activity"/>
    <property type="evidence" value="ECO:0007669"/>
    <property type="project" value="UniProtKB-KW"/>
</dbReference>